<keyword evidence="2" id="KW-1185">Reference proteome</keyword>
<dbReference type="RefSeq" id="YP_008004234.1">
    <property type="nucleotide sequence ID" value="NC_021248.1"/>
</dbReference>
<evidence type="ECO:0000313" key="1">
    <source>
        <dbReference type="EMBL" id="CCU55732.1"/>
    </source>
</evidence>
<reference evidence="1" key="1">
    <citation type="journal article" date="2013" name="J. Virol.">
        <title>New Insights into the Evolution of Entomopoxvirinae from the Complete Genome Sequences of Four Entomopoxviruses Infecting Adoxophyes honmai, Choristoneura biennis, Choristoneura rosaceana, and Mythimna separata.</title>
        <authorList>
            <person name="Theze J."/>
            <person name="Takatsuka J."/>
            <person name="Li Z."/>
            <person name="Gallais J."/>
            <person name="Doucet D."/>
            <person name="Arif B."/>
            <person name="Nakai M."/>
            <person name="Herniou E.A."/>
        </authorList>
    </citation>
    <scope>NUCLEOTIDE SEQUENCE</scope>
</reference>
<dbReference type="Proteomes" id="UP000792220">
    <property type="component" value="Genome"/>
</dbReference>
<proteinExistence type="predicted"/>
<dbReference type="OrthoDB" id="41419at10239"/>
<evidence type="ECO:0000313" key="2">
    <source>
        <dbReference type="Proteomes" id="UP000792220"/>
    </source>
</evidence>
<organismHost>
    <name type="scientific">Choristoneura fumiferana</name>
    <name type="common">Spruce budworm moth</name>
    <name type="synonym">Archips fumiferana</name>
    <dbReference type="NCBI Taxonomy" id="7141"/>
</organismHost>
<gene>
    <name evidence="1" type="ORF">CHBEV_164</name>
</gene>
<name>A0A916KPQ9_CBEPV</name>
<dbReference type="EMBL" id="HF679132">
    <property type="protein sequence ID" value="CCU55732.1"/>
    <property type="molecule type" value="Genomic_DNA"/>
</dbReference>
<dbReference type="KEGG" id="vg:15613154"/>
<dbReference type="GeneID" id="15613154"/>
<protein>
    <submittedName>
        <fullName evidence="1">Uncharacterized protein</fullName>
    </submittedName>
</protein>
<organism evidence="1 2">
    <name type="scientific">Choristoneura biennis entomopoxvirus</name>
    <name type="common">CbEPV</name>
    <dbReference type="NCBI Taxonomy" id="10288"/>
    <lineage>
        <taxon>Viruses</taxon>
        <taxon>Varidnaviria</taxon>
        <taxon>Bamfordvirae</taxon>
        <taxon>Nucleocytoviricota</taxon>
        <taxon>Pokkesviricetes</taxon>
        <taxon>Chitovirales</taxon>
        <taxon>Poxviridae</taxon>
        <taxon>Entomopoxvirinae</taxon>
        <taxon>Betaentomopoxvirus</taxon>
        <taxon>Betaentomopoxvirus cbiennis</taxon>
    </lineage>
</organism>
<sequence>MIINDSFNYSINKFKYIYHMKKMKNKMLINDFVDTVNELKFNINRDLLYLEHYLILIRKSINKIINYIYFSHVKSVINLKLRDIIYFVKLNNNILTYNKKYIIIEIKKLINKINKYTHSDD</sequence>
<accession>A0A916KPQ9</accession>